<dbReference type="Gene3D" id="3.40.30.10">
    <property type="entry name" value="Glutaredoxin"/>
    <property type="match status" value="1"/>
</dbReference>
<dbReference type="InterPro" id="IPR036249">
    <property type="entry name" value="Thioredoxin-like_sf"/>
</dbReference>
<dbReference type="Pfam" id="PF13905">
    <property type="entry name" value="Thioredoxin_8"/>
    <property type="match status" value="1"/>
</dbReference>
<evidence type="ECO:0007829" key="13">
    <source>
        <dbReference type="PeptideAtlas" id="Q9XUQ9"/>
    </source>
</evidence>
<dbReference type="UCSC" id="T05F1.11">
    <property type="organism name" value="c. elegans"/>
</dbReference>
<evidence type="ECO:0000256" key="7">
    <source>
        <dbReference type="ARBA" id="ARBA00047804"/>
    </source>
</evidence>
<comment type="catalytic activity">
    <reaction evidence="7">
        <text>[protein]-dithiol + NADP(+) = [protein]-disulfide + NADPH + H(+)</text>
        <dbReference type="Rhea" id="RHEA:18753"/>
        <dbReference type="Rhea" id="RHEA-COMP:10593"/>
        <dbReference type="Rhea" id="RHEA-COMP:10594"/>
        <dbReference type="ChEBI" id="CHEBI:15378"/>
        <dbReference type="ChEBI" id="CHEBI:29950"/>
        <dbReference type="ChEBI" id="CHEBI:50058"/>
        <dbReference type="ChEBI" id="CHEBI:57783"/>
        <dbReference type="ChEBI" id="CHEBI:58349"/>
        <dbReference type="EC" id="1.8.1.8"/>
    </reaction>
</comment>
<dbReference type="PeptideAtlas" id="Q9XUQ9"/>
<dbReference type="AlphaFoldDB" id="Q9XUQ9"/>
<dbReference type="SUPFAM" id="SSF52833">
    <property type="entry name" value="Thioredoxin-like"/>
    <property type="match status" value="1"/>
</dbReference>
<dbReference type="PANTHER" id="PTHR13871">
    <property type="entry name" value="THIOREDOXIN"/>
    <property type="match status" value="1"/>
</dbReference>
<sequence>MNDLNNGTPLRIVELVSENDHPPERANDEYVQFAQISVVSGIQEELIELVKKKLLESIELQQFIVGRDIEFQEKYIASLTDGLSRYNNHNELEEIRNEKLSSEERHFELESARNKLNGLRIQNSNFGRREQKVCSFLSSGFEQVRILSSTAAHDEIRYKVNNASWICSINNSLALQKIKLICEKFIELKKKVEITFWSSEIVTLLEKLDQQQKNVAFGMIIEIATWEYENSNNRNLLKLINALLDNDETKKEVLVNCENLFSVETPQIEKCLANLNILVALLLNISLENRIYKEKLEQSICQLIARIFGNRKFRSSHMMSIIEVLETVERKFGRFSGKFDNMLSLLESRSHMLERSEQHRVINLIRSRSSHSPIPPEILASAYSSGASIRNVTVIEHSQSAPNYFPHRTRDEIKREVQMEYERRWRIEEEERLEEIRRKKEEERKKKEEEDEKRRKAEESERVRKLKEEEKRKRVLEEEMEMKRKNEEAKIKLEAEMREKAEQAEIKRREEKSRALKKLQKEETNKMEQMNNCTFLQNVPLFRHLHPSGSYSERMLDGKVIGLYYSGYWCQPSRDFTPILAQFYSQVDKNFEILFISSDRSEQEMNYYLQSSHGDWFHLPFDSPISKHLQQFNTKNAIPTLIIIKPNGTVITVDGRDQVSSFLNNPQALVNHWKSV</sequence>
<dbReference type="HOGENOM" id="CLU_434297_0_0_1"/>
<evidence type="ECO:0000256" key="6">
    <source>
        <dbReference type="ARBA" id="ARBA00047388"/>
    </source>
</evidence>
<evidence type="ECO:0000259" key="9">
    <source>
        <dbReference type="PROSITE" id="PS51352"/>
    </source>
</evidence>
<dbReference type="OrthoDB" id="409136at2759"/>
<dbReference type="eggNOG" id="KOG2501">
    <property type="taxonomic scope" value="Eukaryota"/>
</dbReference>
<dbReference type="PANTHER" id="PTHR13871:SF103">
    <property type="entry name" value="THIOREDOXIN DOMAIN-CONTAINING PROTEIN"/>
    <property type="match status" value="1"/>
</dbReference>
<dbReference type="InterPro" id="IPR052259">
    <property type="entry name" value="Nucleoredoxin-like"/>
</dbReference>
<dbReference type="PaxDb" id="6239-T05F1.11"/>
<proteinExistence type="evidence at protein level"/>
<keyword evidence="2" id="KW-0677">Repeat</keyword>
<evidence type="ECO:0000256" key="4">
    <source>
        <dbReference type="ARBA" id="ARBA00023027"/>
    </source>
</evidence>
<evidence type="ECO:0000256" key="8">
    <source>
        <dbReference type="SAM" id="MobiDB-lite"/>
    </source>
</evidence>
<dbReference type="FunCoup" id="Q9XUQ9">
    <property type="interactions" value="195"/>
</dbReference>
<dbReference type="PIR" id="T24545">
    <property type="entry name" value="T24545"/>
</dbReference>
<evidence type="ECO:0000256" key="1">
    <source>
        <dbReference type="ARBA" id="ARBA00012612"/>
    </source>
</evidence>
<reference evidence="10 11" key="1">
    <citation type="journal article" date="1998" name="Science">
        <title>Genome sequence of the nematode C. elegans: a platform for investigating biology.</title>
        <authorList>
            <consortium name="The C. elegans sequencing consortium"/>
            <person name="Sulson J.E."/>
            <person name="Waterston R."/>
        </authorList>
    </citation>
    <scope>NUCLEOTIDE SEQUENCE [LARGE SCALE GENOMIC DNA]</scope>
    <source>
        <strain evidence="10 11">Bristol N2</strain>
    </source>
</reference>
<keyword evidence="3" id="KW-0560">Oxidoreductase</keyword>
<dbReference type="PROSITE" id="PS51352">
    <property type="entry name" value="THIOREDOXIN_2"/>
    <property type="match status" value="1"/>
</dbReference>
<dbReference type="InterPro" id="IPR012336">
    <property type="entry name" value="Thioredoxin-like_fold"/>
</dbReference>
<dbReference type="Bgee" id="WBGene00011495">
    <property type="expression patterns" value="Expressed in larva and 3 other cell types or tissues"/>
</dbReference>
<dbReference type="KEGG" id="cel:CELE_T05F1.11"/>
<feature type="domain" description="Thioredoxin" evidence="9">
    <location>
        <begin position="533"/>
        <end position="676"/>
    </location>
</feature>
<dbReference type="GO" id="GO:0047134">
    <property type="term" value="F:protein-disulfide reductase [NAD(P)H] activity"/>
    <property type="evidence" value="ECO:0007669"/>
    <property type="project" value="UniProtKB-EC"/>
</dbReference>
<dbReference type="WormBase" id="T05F1.11">
    <property type="protein sequence ID" value="CE32486"/>
    <property type="gene ID" value="WBGene00011495"/>
</dbReference>
<dbReference type="GeneID" id="172811"/>
<feature type="region of interest" description="Disordered" evidence="8">
    <location>
        <begin position="440"/>
        <end position="466"/>
    </location>
</feature>
<keyword evidence="4" id="KW-0520">NAD</keyword>
<evidence type="ECO:0000256" key="3">
    <source>
        <dbReference type="ARBA" id="ARBA00023002"/>
    </source>
</evidence>
<dbReference type="AGR" id="WB:WBGene00011495"/>
<comment type="similarity">
    <text evidence="5">Belongs to the nucleoredoxin family.</text>
</comment>
<keyword evidence="11" id="KW-1185">Reference proteome</keyword>
<evidence type="ECO:0000256" key="2">
    <source>
        <dbReference type="ARBA" id="ARBA00022737"/>
    </source>
</evidence>
<comment type="catalytic activity">
    <reaction evidence="6">
        <text>[protein]-dithiol + NAD(+) = [protein]-disulfide + NADH + H(+)</text>
        <dbReference type="Rhea" id="RHEA:18749"/>
        <dbReference type="Rhea" id="RHEA-COMP:10593"/>
        <dbReference type="Rhea" id="RHEA-COMP:10594"/>
        <dbReference type="ChEBI" id="CHEBI:15378"/>
        <dbReference type="ChEBI" id="CHEBI:29950"/>
        <dbReference type="ChEBI" id="CHEBI:50058"/>
        <dbReference type="ChEBI" id="CHEBI:57540"/>
        <dbReference type="ChEBI" id="CHEBI:57945"/>
        <dbReference type="EC" id="1.8.1.8"/>
    </reaction>
</comment>
<dbReference type="EMBL" id="BX284601">
    <property type="protein sequence ID" value="CAB04699.2"/>
    <property type="molecule type" value="Genomic_DNA"/>
</dbReference>
<keyword evidence="13" id="KW-1267">Proteomics identification</keyword>
<name>Q9XUQ9_CAEEL</name>
<dbReference type="SMR" id="Q9XUQ9"/>
<evidence type="ECO:0000313" key="11">
    <source>
        <dbReference type="Proteomes" id="UP000001940"/>
    </source>
</evidence>
<evidence type="ECO:0000313" key="12">
    <source>
        <dbReference type="WormBase" id="T05F1.11"/>
    </source>
</evidence>
<accession>Q9XUQ9</accession>
<dbReference type="RefSeq" id="NP_492564.2">
    <property type="nucleotide sequence ID" value="NM_060163.4"/>
</dbReference>
<evidence type="ECO:0000313" key="10">
    <source>
        <dbReference type="EMBL" id="CAB04699.2"/>
    </source>
</evidence>
<dbReference type="EC" id="1.8.1.8" evidence="1"/>
<gene>
    <name evidence="10" type="ORF">CELE_T05F1.11</name>
    <name evidence="10 12" type="ORF">T05F1.11</name>
</gene>
<dbReference type="OMA" id="WICSINN"/>
<evidence type="ECO:0000256" key="5">
    <source>
        <dbReference type="ARBA" id="ARBA00025782"/>
    </source>
</evidence>
<organism evidence="10 11">
    <name type="scientific">Caenorhabditis elegans</name>
    <dbReference type="NCBI Taxonomy" id="6239"/>
    <lineage>
        <taxon>Eukaryota</taxon>
        <taxon>Metazoa</taxon>
        <taxon>Ecdysozoa</taxon>
        <taxon>Nematoda</taxon>
        <taxon>Chromadorea</taxon>
        <taxon>Rhabditida</taxon>
        <taxon>Rhabditina</taxon>
        <taxon>Rhabditomorpha</taxon>
        <taxon>Rhabditoidea</taxon>
        <taxon>Rhabditidae</taxon>
        <taxon>Peloderinae</taxon>
        <taxon>Caenorhabditis</taxon>
    </lineage>
</organism>
<protein>
    <recommendedName>
        <fullName evidence="1">protein-disulfide reductase</fullName>
        <ecNumber evidence="1">1.8.1.8</ecNumber>
    </recommendedName>
</protein>
<dbReference type="CTD" id="172811"/>
<dbReference type="InParanoid" id="Q9XUQ9"/>
<dbReference type="InterPro" id="IPR013766">
    <property type="entry name" value="Thioredoxin_domain"/>
</dbReference>
<dbReference type="Proteomes" id="UP000001940">
    <property type="component" value="Chromosome I"/>
</dbReference>